<protein>
    <submittedName>
        <fullName evidence="3">Glycosyltransferase involved in cell wall biosynthesis</fullName>
    </submittedName>
</protein>
<dbReference type="GO" id="GO:0016757">
    <property type="term" value="F:glycosyltransferase activity"/>
    <property type="evidence" value="ECO:0007669"/>
    <property type="project" value="InterPro"/>
</dbReference>
<dbReference type="OrthoDB" id="9765330at2"/>
<evidence type="ECO:0000259" key="2">
    <source>
        <dbReference type="Pfam" id="PF00534"/>
    </source>
</evidence>
<dbReference type="Pfam" id="PF00534">
    <property type="entry name" value="Glycos_transf_1"/>
    <property type="match status" value="1"/>
</dbReference>
<gene>
    <name evidence="3" type="ORF">EV141_1252</name>
</gene>
<accession>A0A4Q7LU71</accession>
<keyword evidence="1 3" id="KW-0808">Transferase</keyword>
<dbReference type="AlphaFoldDB" id="A0A4Q7LU71"/>
<feature type="domain" description="Glycosyl transferase family 1" evidence="2">
    <location>
        <begin position="158"/>
        <end position="320"/>
    </location>
</feature>
<evidence type="ECO:0000256" key="1">
    <source>
        <dbReference type="ARBA" id="ARBA00022679"/>
    </source>
</evidence>
<comment type="caution">
    <text evidence="3">The sequence shown here is derived from an EMBL/GenBank/DDBJ whole genome shotgun (WGS) entry which is preliminary data.</text>
</comment>
<dbReference type="InterPro" id="IPR001296">
    <property type="entry name" value="Glyco_trans_1"/>
</dbReference>
<sequence length="345" mass="36709">MRAAFAIPGDLQTVTGGYLYEKHLLEGLTALGVDMTHVRVGDSFPRPTASHAEEASRAMRSVPSELPLIIDGLVFGSLPTTLMSTITAPIVAMIHHPLAHEEGLDAATREHLFRTERDNLALARAVLVPSPHTARILTAEYGVDPSRVTIARPGTEQPHRPPAPSEPPVILSVGIQHPRKGHDVLLRALARLTDLDWHAVIVGTPYDPPHVAELARLHRTLGLAGRVELAGAVSDDTRDELYARASIFALATRYEGYGLVFDEALAWGLPIVSCATGAVPETVPPDAGMLVAVGDDGALADALRLLLTEPERRHALATAAATAGAALPTWHDTCSIARGVLASLQ</sequence>
<dbReference type="Proteomes" id="UP000293519">
    <property type="component" value="Unassembled WGS sequence"/>
</dbReference>
<organism evidence="3 4">
    <name type="scientific">Microcella putealis</name>
    <dbReference type="NCBI Taxonomy" id="337005"/>
    <lineage>
        <taxon>Bacteria</taxon>
        <taxon>Bacillati</taxon>
        <taxon>Actinomycetota</taxon>
        <taxon>Actinomycetes</taxon>
        <taxon>Micrococcales</taxon>
        <taxon>Microbacteriaceae</taxon>
        <taxon>Microcella</taxon>
    </lineage>
</organism>
<dbReference type="CDD" id="cd03801">
    <property type="entry name" value="GT4_PimA-like"/>
    <property type="match status" value="1"/>
</dbReference>
<dbReference type="SUPFAM" id="SSF53756">
    <property type="entry name" value="UDP-Glycosyltransferase/glycogen phosphorylase"/>
    <property type="match status" value="1"/>
</dbReference>
<dbReference type="GO" id="GO:0009103">
    <property type="term" value="P:lipopolysaccharide biosynthetic process"/>
    <property type="evidence" value="ECO:0007669"/>
    <property type="project" value="TreeGrafter"/>
</dbReference>
<name>A0A4Q7LU71_9MICO</name>
<proteinExistence type="predicted"/>
<evidence type="ECO:0000313" key="3">
    <source>
        <dbReference type="EMBL" id="RZS57538.1"/>
    </source>
</evidence>
<dbReference type="PANTHER" id="PTHR46401">
    <property type="entry name" value="GLYCOSYLTRANSFERASE WBBK-RELATED"/>
    <property type="match status" value="1"/>
</dbReference>
<reference evidence="3 4" key="1">
    <citation type="journal article" date="2015" name="Stand. Genomic Sci.">
        <title>Genomic Encyclopedia of Bacterial and Archaeal Type Strains, Phase III: the genomes of soil and plant-associated and newly described type strains.</title>
        <authorList>
            <person name="Whitman W.B."/>
            <person name="Woyke T."/>
            <person name="Klenk H.P."/>
            <person name="Zhou Y."/>
            <person name="Lilburn T.G."/>
            <person name="Beck B.J."/>
            <person name="De Vos P."/>
            <person name="Vandamme P."/>
            <person name="Eisen J.A."/>
            <person name="Garrity G."/>
            <person name="Hugenholtz P."/>
            <person name="Kyrpides N.C."/>
        </authorList>
    </citation>
    <scope>NUCLEOTIDE SEQUENCE [LARGE SCALE GENOMIC DNA]</scope>
    <source>
        <strain evidence="3 4">CV2</strain>
    </source>
</reference>
<dbReference type="Gene3D" id="3.40.50.2000">
    <property type="entry name" value="Glycogen Phosphorylase B"/>
    <property type="match status" value="2"/>
</dbReference>
<evidence type="ECO:0000313" key="4">
    <source>
        <dbReference type="Proteomes" id="UP000293519"/>
    </source>
</evidence>
<dbReference type="EMBL" id="SGWW01000002">
    <property type="protein sequence ID" value="RZS57538.1"/>
    <property type="molecule type" value="Genomic_DNA"/>
</dbReference>
<keyword evidence="4" id="KW-1185">Reference proteome</keyword>
<dbReference type="PANTHER" id="PTHR46401:SF2">
    <property type="entry name" value="GLYCOSYLTRANSFERASE WBBK-RELATED"/>
    <property type="match status" value="1"/>
</dbReference>
<dbReference type="RefSeq" id="WP_130485094.1">
    <property type="nucleotide sequence ID" value="NZ_SGWW01000002.1"/>
</dbReference>